<reference evidence="1 2" key="1">
    <citation type="submission" date="2021-06" db="EMBL/GenBank/DDBJ databases">
        <authorList>
            <person name="Kallberg Y."/>
            <person name="Tangrot J."/>
            <person name="Rosling A."/>
        </authorList>
    </citation>
    <scope>NUCLEOTIDE SEQUENCE [LARGE SCALE GENOMIC DNA]</scope>
    <source>
        <strain evidence="1 2">120-4 pot B 10/14</strain>
    </source>
</reference>
<evidence type="ECO:0000313" key="1">
    <source>
        <dbReference type="EMBL" id="CAG8809827.1"/>
    </source>
</evidence>
<dbReference type="EMBL" id="CAJVQB010027047">
    <property type="protein sequence ID" value="CAG8809827.1"/>
    <property type="molecule type" value="Genomic_DNA"/>
</dbReference>
<gene>
    <name evidence="1" type="ORF">GMARGA_LOCUS24973</name>
</gene>
<name>A0ABN7W0H2_GIGMA</name>
<accession>A0ABN7W0H2</accession>
<keyword evidence="2" id="KW-1185">Reference proteome</keyword>
<evidence type="ECO:0000313" key="2">
    <source>
        <dbReference type="Proteomes" id="UP000789901"/>
    </source>
</evidence>
<organism evidence="1 2">
    <name type="scientific">Gigaspora margarita</name>
    <dbReference type="NCBI Taxonomy" id="4874"/>
    <lineage>
        <taxon>Eukaryota</taxon>
        <taxon>Fungi</taxon>
        <taxon>Fungi incertae sedis</taxon>
        <taxon>Mucoromycota</taxon>
        <taxon>Glomeromycotina</taxon>
        <taxon>Glomeromycetes</taxon>
        <taxon>Diversisporales</taxon>
        <taxon>Gigasporaceae</taxon>
        <taxon>Gigaspora</taxon>
    </lineage>
</organism>
<proteinExistence type="predicted"/>
<sequence length="278" mass="31877">MSLESLIDAFDAYESIHEDKDDYVILTESSGDSDLESDIDFENPIQALDNELLSDIQLKDHFEQPLIQLTKYNIVSNIQYHLTPVEYSTTSDKGIAHIFCIEQWYNPSSLFKDVMSKPKGLYSKVYCHFLGVDCHETIKTCRGIKVCEIANMEIAKTSHSSVNPNTDLILHDDNNLINEQDQIKINTIGEYLATIKSNCPYKNYTCKGNLIIQYYNILRNESQNETTSNEEYIIQKSSSRGEMEIIKPFIGCNHWHLGCNIELLKDLFENNGTLSTYE</sequence>
<protein>
    <submittedName>
        <fullName evidence="1">29016_t:CDS:1</fullName>
    </submittedName>
</protein>
<comment type="caution">
    <text evidence="1">The sequence shown here is derived from an EMBL/GenBank/DDBJ whole genome shotgun (WGS) entry which is preliminary data.</text>
</comment>
<dbReference type="Proteomes" id="UP000789901">
    <property type="component" value="Unassembled WGS sequence"/>
</dbReference>
<feature type="non-terminal residue" evidence="1">
    <location>
        <position position="278"/>
    </location>
</feature>